<dbReference type="RefSeq" id="WP_007273073.1">
    <property type="nucleotide sequence ID" value="NZ_BAAAWO010000001.1"/>
</dbReference>
<evidence type="ECO:0000313" key="12">
    <source>
        <dbReference type="Proteomes" id="UP001183817"/>
    </source>
</evidence>
<dbReference type="InterPro" id="IPR001584">
    <property type="entry name" value="Integrase_cat-core"/>
</dbReference>
<dbReference type="EMBL" id="JAVDYI010000001">
    <property type="protein sequence ID" value="MDR7359682.1"/>
    <property type="molecule type" value="Genomic_DNA"/>
</dbReference>
<proteinExistence type="predicted"/>
<dbReference type="Gene3D" id="3.30.420.10">
    <property type="entry name" value="Ribonuclease H-like superfamily/Ribonuclease H"/>
    <property type="match status" value="1"/>
</dbReference>
<protein>
    <recommendedName>
        <fullName evidence="1">Integrase catalytic domain-containing protein</fullName>
    </recommendedName>
</protein>
<evidence type="ECO:0000259" key="1">
    <source>
        <dbReference type="PROSITE" id="PS50994"/>
    </source>
</evidence>
<sequence>MHTRRELVSGFAAEYAKGTKGQKGVMLDYLCASTGWSRANARRRLATELRKPARGIPKPLPRRRPRKYGPAALKLLERIWTLSGEPCGKYLAPIMADELERLERFDELGTVAGLLTDEVRDELLSMSASTMDRYLKPLRAARYPSALSSTKPGAMLRSEIPVRWSGTPMEQEPGFFEIDTVAHCGHSLKGEFLYSITLTDVFTGWTVNTCVKNRAHSHVVAGVDLLVRSLPYPMRALDFDNGGEFINTQLIEWAQERNIDLTRARAYKHNDNAHVEQRNRDWVRRHAFRFRYEGPEEMALLNELWALVNQRKNHLLPMVKANGYGTARSGRRKRTYDRPRTAYQRIMDLEAMDPEHAKALAGIHGDLNPAAITRRINAIQNHLINRAKMRAQSGDALFGEQIS</sequence>
<dbReference type="EMBL" id="JAVDYI010000001">
    <property type="protein sequence ID" value="MDR7359706.1"/>
    <property type="molecule type" value="Genomic_DNA"/>
</dbReference>
<evidence type="ECO:0000313" key="11">
    <source>
        <dbReference type="EMBL" id="MDR7360326.1"/>
    </source>
</evidence>
<evidence type="ECO:0000313" key="6">
    <source>
        <dbReference type="EMBL" id="MDR7357678.1"/>
    </source>
</evidence>
<evidence type="ECO:0000313" key="10">
    <source>
        <dbReference type="EMBL" id="MDR7359875.1"/>
    </source>
</evidence>
<evidence type="ECO:0000313" key="9">
    <source>
        <dbReference type="EMBL" id="MDR7359706.1"/>
    </source>
</evidence>
<comment type="caution">
    <text evidence="3">The sequence shown here is derived from an EMBL/GenBank/DDBJ whole genome shotgun (WGS) entry which is preliminary data.</text>
</comment>
<evidence type="ECO:0000313" key="8">
    <source>
        <dbReference type="EMBL" id="MDR7359682.1"/>
    </source>
</evidence>
<evidence type="ECO:0000313" key="5">
    <source>
        <dbReference type="EMBL" id="MDR7356598.1"/>
    </source>
</evidence>
<evidence type="ECO:0000313" key="4">
    <source>
        <dbReference type="EMBL" id="MDR7356397.1"/>
    </source>
</evidence>
<accession>A0ABU2BDQ7</accession>
<dbReference type="EMBL" id="JAVDYI010000001">
    <property type="protein sequence ID" value="MDR7359875.1"/>
    <property type="molecule type" value="Genomic_DNA"/>
</dbReference>
<evidence type="ECO:0000313" key="3">
    <source>
        <dbReference type="EMBL" id="MDR7356396.1"/>
    </source>
</evidence>
<dbReference type="Proteomes" id="UP001183817">
    <property type="component" value="Unassembled WGS sequence"/>
</dbReference>
<dbReference type="EMBL" id="JAVDYI010000001">
    <property type="protein sequence ID" value="MDR7357678.1"/>
    <property type="molecule type" value="Genomic_DNA"/>
</dbReference>
<dbReference type="EMBL" id="JAVDYI010000001">
    <property type="protein sequence ID" value="MDR7356315.1"/>
    <property type="molecule type" value="Genomic_DNA"/>
</dbReference>
<dbReference type="EMBL" id="JAVDYI010000001">
    <property type="protein sequence ID" value="MDR7356397.1"/>
    <property type="molecule type" value="Genomic_DNA"/>
</dbReference>
<dbReference type="SUPFAM" id="SSF53098">
    <property type="entry name" value="Ribonuclease H-like"/>
    <property type="match status" value="1"/>
</dbReference>
<evidence type="ECO:0000313" key="7">
    <source>
        <dbReference type="EMBL" id="MDR7357939.1"/>
    </source>
</evidence>
<dbReference type="Pfam" id="PF00665">
    <property type="entry name" value="rve"/>
    <property type="match status" value="1"/>
</dbReference>
<dbReference type="EMBL" id="JAVDYI010000001">
    <property type="protein sequence ID" value="MDR7357939.1"/>
    <property type="molecule type" value="Genomic_DNA"/>
</dbReference>
<dbReference type="EMBL" id="JAVDYI010000001">
    <property type="protein sequence ID" value="MDR7356598.1"/>
    <property type="molecule type" value="Genomic_DNA"/>
</dbReference>
<name>A0ABU2BDQ7_9MICC</name>
<organism evidence="3 12">
    <name type="scientific">Paeniglutamicibacter sulfureus</name>
    <dbReference type="NCBI Taxonomy" id="43666"/>
    <lineage>
        <taxon>Bacteria</taxon>
        <taxon>Bacillati</taxon>
        <taxon>Actinomycetota</taxon>
        <taxon>Actinomycetes</taxon>
        <taxon>Micrococcales</taxon>
        <taxon>Micrococcaceae</taxon>
        <taxon>Paeniglutamicibacter</taxon>
    </lineage>
</organism>
<dbReference type="EMBL" id="JAVDYI010000001">
    <property type="protein sequence ID" value="MDR7356396.1"/>
    <property type="molecule type" value="Genomic_DNA"/>
</dbReference>
<keyword evidence="12" id="KW-1185">Reference proteome</keyword>
<dbReference type="PROSITE" id="PS50994">
    <property type="entry name" value="INTEGRASE"/>
    <property type="match status" value="1"/>
</dbReference>
<dbReference type="EMBL" id="JAVDYI010000001">
    <property type="protein sequence ID" value="MDR7360326.1"/>
    <property type="molecule type" value="Genomic_DNA"/>
</dbReference>
<feature type="domain" description="Integrase catalytic" evidence="1">
    <location>
        <begin position="169"/>
        <end position="334"/>
    </location>
</feature>
<evidence type="ECO:0000313" key="2">
    <source>
        <dbReference type="EMBL" id="MDR7356315.1"/>
    </source>
</evidence>
<dbReference type="InterPro" id="IPR036397">
    <property type="entry name" value="RNaseH_sf"/>
</dbReference>
<dbReference type="InterPro" id="IPR012337">
    <property type="entry name" value="RNaseH-like_sf"/>
</dbReference>
<reference evidence="3 12" key="1">
    <citation type="submission" date="2023-07" db="EMBL/GenBank/DDBJ databases">
        <title>Sequencing the genomes of 1000 actinobacteria strains.</title>
        <authorList>
            <person name="Klenk H.-P."/>
        </authorList>
    </citation>
    <scope>NUCLEOTIDE SEQUENCE [LARGE SCALE GENOMIC DNA]</scope>
    <source>
        <strain evidence="3 12">DSM 20167</strain>
    </source>
</reference>
<gene>
    <name evidence="2" type="ORF">J2S64_000006</name>
    <name evidence="3" type="ORF">J2S64_000087</name>
    <name evidence="4" type="ORF">J2S64_000088</name>
    <name evidence="5" type="ORF">J2S64_000289</name>
    <name evidence="6" type="ORF">J2S64_001369</name>
    <name evidence="7" type="ORF">J2S64_001630</name>
    <name evidence="8" type="ORF">J2S64_003373</name>
    <name evidence="9" type="ORF">J2S64_003397</name>
    <name evidence="10" type="ORF">J2S64_003566</name>
    <name evidence="11" type="ORF">J2S64_004017</name>
</gene>